<feature type="transmembrane region" description="Helical" evidence="5">
    <location>
        <begin position="65"/>
        <end position="88"/>
    </location>
</feature>
<dbReference type="GO" id="GO:0004984">
    <property type="term" value="F:olfactory receptor activity"/>
    <property type="evidence" value="ECO:0007669"/>
    <property type="project" value="TreeGrafter"/>
</dbReference>
<dbReference type="Gene3D" id="1.20.1070.10">
    <property type="entry name" value="Rhodopsin 7-helix transmembrane proteins"/>
    <property type="match status" value="1"/>
</dbReference>
<dbReference type="SUPFAM" id="SSF81321">
    <property type="entry name" value="Family A G protein-coupled receptor-like"/>
    <property type="match status" value="1"/>
</dbReference>
<dbReference type="Proteomes" id="UP001187315">
    <property type="component" value="Unassembled WGS sequence"/>
</dbReference>
<accession>A0AA88M0J2</accession>
<dbReference type="InterPro" id="IPR000276">
    <property type="entry name" value="GPCR_Rhodpsn"/>
</dbReference>
<name>A0AA88M0J2_TACVA</name>
<feature type="transmembrane region" description="Helical" evidence="5">
    <location>
        <begin position="143"/>
        <end position="167"/>
    </location>
</feature>
<keyword evidence="3 5" id="KW-1133">Transmembrane helix</keyword>
<dbReference type="GO" id="GO:0016020">
    <property type="term" value="C:membrane"/>
    <property type="evidence" value="ECO:0007669"/>
    <property type="project" value="UniProtKB-SubCell"/>
</dbReference>
<dbReference type="PROSITE" id="PS50262">
    <property type="entry name" value="G_PROTEIN_RECEP_F1_2"/>
    <property type="match status" value="1"/>
</dbReference>
<reference evidence="7" key="1">
    <citation type="submission" date="2023-08" db="EMBL/GenBank/DDBJ databases">
        <title>Pelteobagrus vachellii genome.</title>
        <authorList>
            <person name="Liu H."/>
        </authorList>
    </citation>
    <scope>NUCLEOTIDE SEQUENCE</scope>
    <source>
        <strain evidence="7">PRFRI_2022a</strain>
        <tissue evidence="7">Muscle</tissue>
    </source>
</reference>
<evidence type="ECO:0000256" key="1">
    <source>
        <dbReference type="ARBA" id="ARBA00004370"/>
    </source>
</evidence>
<comment type="caution">
    <text evidence="7">The sequence shown here is derived from an EMBL/GenBank/DDBJ whole genome shotgun (WGS) entry which is preliminary data.</text>
</comment>
<evidence type="ECO:0000256" key="5">
    <source>
        <dbReference type="SAM" id="Phobius"/>
    </source>
</evidence>
<dbReference type="AlphaFoldDB" id="A0AA88M0J2"/>
<evidence type="ECO:0000259" key="6">
    <source>
        <dbReference type="PROSITE" id="PS50262"/>
    </source>
</evidence>
<keyword evidence="8" id="KW-1185">Reference proteome</keyword>
<comment type="subcellular location">
    <subcellularLocation>
        <location evidence="1">Membrane</location>
    </subcellularLocation>
</comment>
<keyword evidence="4 5" id="KW-0472">Membrane</keyword>
<feature type="transmembrane region" description="Helical" evidence="5">
    <location>
        <begin position="31"/>
        <end position="53"/>
    </location>
</feature>
<dbReference type="Pfam" id="PF00001">
    <property type="entry name" value="7tm_1"/>
    <property type="match status" value="1"/>
</dbReference>
<dbReference type="PANTHER" id="PTHR26451:SF866">
    <property type="entry name" value="ODORANT RECEPTOR-RELATED"/>
    <property type="match status" value="1"/>
</dbReference>
<dbReference type="GO" id="GO:0004930">
    <property type="term" value="F:G protein-coupled receptor activity"/>
    <property type="evidence" value="ECO:0007669"/>
    <property type="project" value="InterPro"/>
</dbReference>
<feature type="transmembrane region" description="Helical" evidence="5">
    <location>
        <begin position="197"/>
        <end position="216"/>
    </location>
</feature>
<evidence type="ECO:0000256" key="3">
    <source>
        <dbReference type="ARBA" id="ARBA00022989"/>
    </source>
</evidence>
<dbReference type="EMBL" id="JAVHJS010000019">
    <property type="protein sequence ID" value="KAK2827228.1"/>
    <property type="molecule type" value="Genomic_DNA"/>
</dbReference>
<evidence type="ECO:0000256" key="4">
    <source>
        <dbReference type="ARBA" id="ARBA00023136"/>
    </source>
</evidence>
<dbReference type="FunFam" id="1.20.1070.10:FF:000096">
    <property type="entry name" value="Odorant receptor 131-2"/>
    <property type="match status" value="1"/>
</dbReference>
<dbReference type="InterPro" id="IPR017452">
    <property type="entry name" value="GPCR_Rhodpsn_7TM"/>
</dbReference>
<feature type="domain" description="G-protein coupled receptors family 1 profile" evidence="6">
    <location>
        <begin position="44"/>
        <end position="292"/>
    </location>
</feature>
<evidence type="ECO:0000313" key="8">
    <source>
        <dbReference type="Proteomes" id="UP001187315"/>
    </source>
</evidence>
<evidence type="ECO:0000313" key="7">
    <source>
        <dbReference type="EMBL" id="KAK2827228.1"/>
    </source>
</evidence>
<sequence length="321" mass="36635">MAVSNDSTSEVLFIHQQMFQVALTEGPLSKVSVATIMSLFFTYLNAIMVYTIWSKPVLKETPRYILFTHMLLNDSIQLIVTSMLYIFSLSFFKLITFACAFLVFVSSTTFNNAPLNLAVMSLERYVAIRFPLRHAEIATQKRTHIAIGAIWFMGSINFIIDLIYGVVMDSNFLTSQIFCTRERLFKRPWQADVLQGFYIFYFVSVTVIILFTYISIMITARSISSNKDSAAKAHKTVLLHIIQLGLCLTSFLYSIIERAAAMAGSSILFMDLRYLNYLFVLILPRCLSPLIYGLRDEAVCPLLMHYFRCAKGKRKSTVNVH</sequence>
<dbReference type="PANTHER" id="PTHR26451">
    <property type="entry name" value="G_PROTEIN_RECEP_F1_2 DOMAIN-CONTAINING PROTEIN"/>
    <property type="match status" value="1"/>
</dbReference>
<evidence type="ECO:0000256" key="2">
    <source>
        <dbReference type="ARBA" id="ARBA00022692"/>
    </source>
</evidence>
<feature type="transmembrane region" description="Helical" evidence="5">
    <location>
        <begin position="94"/>
        <end position="122"/>
    </location>
</feature>
<protein>
    <recommendedName>
        <fullName evidence="6">G-protein coupled receptors family 1 profile domain-containing protein</fullName>
    </recommendedName>
</protein>
<dbReference type="CDD" id="cd00637">
    <property type="entry name" value="7tm_classA_rhodopsin-like"/>
    <property type="match status" value="1"/>
</dbReference>
<dbReference type="InterPro" id="IPR052921">
    <property type="entry name" value="GPCR1_Superfamily_Member"/>
</dbReference>
<organism evidence="7 8">
    <name type="scientific">Tachysurus vachellii</name>
    <name type="common">Darkbarbel catfish</name>
    <name type="synonym">Pelteobagrus vachellii</name>
    <dbReference type="NCBI Taxonomy" id="175792"/>
    <lineage>
        <taxon>Eukaryota</taxon>
        <taxon>Metazoa</taxon>
        <taxon>Chordata</taxon>
        <taxon>Craniata</taxon>
        <taxon>Vertebrata</taxon>
        <taxon>Euteleostomi</taxon>
        <taxon>Actinopterygii</taxon>
        <taxon>Neopterygii</taxon>
        <taxon>Teleostei</taxon>
        <taxon>Ostariophysi</taxon>
        <taxon>Siluriformes</taxon>
        <taxon>Bagridae</taxon>
        <taxon>Tachysurus</taxon>
    </lineage>
</organism>
<keyword evidence="2 5" id="KW-0812">Transmembrane</keyword>
<dbReference type="GO" id="GO:0005549">
    <property type="term" value="F:odorant binding"/>
    <property type="evidence" value="ECO:0007669"/>
    <property type="project" value="TreeGrafter"/>
</dbReference>
<proteinExistence type="predicted"/>
<gene>
    <name evidence="7" type="ORF">Q7C36_018154</name>
</gene>
<feature type="transmembrane region" description="Helical" evidence="5">
    <location>
        <begin position="237"/>
        <end position="256"/>
    </location>
</feature>